<name>A0A5P1ECT9_ASPOF</name>
<evidence type="ECO:0000313" key="2">
    <source>
        <dbReference type="EMBL" id="ONK63688.1"/>
    </source>
</evidence>
<dbReference type="AlphaFoldDB" id="A0A5P1ECT9"/>
<dbReference type="InterPro" id="IPR040381">
    <property type="entry name" value="At4g14450-like"/>
</dbReference>
<feature type="region of interest" description="Disordered" evidence="1">
    <location>
        <begin position="102"/>
        <end position="203"/>
    </location>
</feature>
<dbReference type="OMA" id="SCHAYLF"/>
<sequence>MSLVDYASSSDDEDEKIEEKTDEIIERGGEEKKAVDSSASIPPSDRQNQNNMTSSSLHQPSIAPPVPPPQMEKLPDASLLFSSSFSSNPTMMFDHSSRVAAAIGESRKRETNGSSLVSRQSKQPRGSLPHSRNIPDTVGSKLIPPQLRGRSNVVTEDINKLFVRKDGADVAEGSGRWPVGSCTRTQEEENGGGRDDEDRETNN</sequence>
<reference evidence="3" key="1">
    <citation type="journal article" date="2017" name="Nat. Commun.">
        <title>The asparagus genome sheds light on the origin and evolution of a young Y chromosome.</title>
        <authorList>
            <person name="Harkess A."/>
            <person name="Zhou J."/>
            <person name="Xu C."/>
            <person name="Bowers J.E."/>
            <person name="Van der Hulst R."/>
            <person name="Ayyampalayam S."/>
            <person name="Mercati F."/>
            <person name="Riccardi P."/>
            <person name="McKain M.R."/>
            <person name="Kakrana A."/>
            <person name="Tang H."/>
            <person name="Ray J."/>
            <person name="Groenendijk J."/>
            <person name="Arikit S."/>
            <person name="Mathioni S.M."/>
            <person name="Nakano M."/>
            <person name="Shan H."/>
            <person name="Telgmann-Rauber A."/>
            <person name="Kanno A."/>
            <person name="Yue Z."/>
            <person name="Chen H."/>
            <person name="Li W."/>
            <person name="Chen Y."/>
            <person name="Xu X."/>
            <person name="Zhang Y."/>
            <person name="Luo S."/>
            <person name="Chen H."/>
            <person name="Gao J."/>
            <person name="Mao Z."/>
            <person name="Pires J.C."/>
            <person name="Luo M."/>
            <person name="Kudrna D."/>
            <person name="Wing R.A."/>
            <person name="Meyers B.C."/>
            <person name="Yi K."/>
            <person name="Kong H."/>
            <person name="Lavrijsen P."/>
            <person name="Sunseri F."/>
            <person name="Falavigna A."/>
            <person name="Ye Y."/>
            <person name="Leebens-Mack J.H."/>
            <person name="Chen G."/>
        </authorList>
    </citation>
    <scope>NUCLEOTIDE SEQUENCE [LARGE SCALE GENOMIC DNA]</scope>
    <source>
        <strain evidence="3">cv. DH0086</strain>
    </source>
</reference>
<organism evidence="2 3">
    <name type="scientific">Asparagus officinalis</name>
    <name type="common">Garden asparagus</name>
    <dbReference type="NCBI Taxonomy" id="4686"/>
    <lineage>
        <taxon>Eukaryota</taxon>
        <taxon>Viridiplantae</taxon>
        <taxon>Streptophyta</taxon>
        <taxon>Embryophyta</taxon>
        <taxon>Tracheophyta</taxon>
        <taxon>Spermatophyta</taxon>
        <taxon>Magnoliopsida</taxon>
        <taxon>Liliopsida</taxon>
        <taxon>Asparagales</taxon>
        <taxon>Asparagaceae</taxon>
        <taxon>Asparagoideae</taxon>
        <taxon>Asparagus</taxon>
    </lineage>
</organism>
<accession>A0A5P1ECT9</accession>
<feature type="compositionally biased region" description="Polar residues" evidence="1">
    <location>
        <begin position="112"/>
        <end position="124"/>
    </location>
</feature>
<dbReference type="PANTHER" id="PTHR33912">
    <property type="entry name" value="OS01G0939400 PROTEIN"/>
    <property type="match status" value="1"/>
</dbReference>
<feature type="compositionally biased region" description="Basic and acidic residues" evidence="1">
    <location>
        <begin position="185"/>
        <end position="203"/>
    </location>
</feature>
<dbReference type="Gramene" id="ONK63688">
    <property type="protein sequence ID" value="ONK63688"/>
    <property type="gene ID" value="A4U43_C07F17860"/>
</dbReference>
<feature type="compositionally biased region" description="Basic and acidic residues" evidence="1">
    <location>
        <begin position="157"/>
        <end position="168"/>
    </location>
</feature>
<keyword evidence="3" id="KW-1185">Reference proteome</keyword>
<gene>
    <name evidence="2" type="ORF">A4U43_C07F17860</name>
</gene>
<feature type="compositionally biased region" description="Polar residues" evidence="1">
    <location>
        <begin position="37"/>
        <end position="59"/>
    </location>
</feature>
<evidence type="ECO:0000256" key="1">
    <source>
        <dbReference type="SAM" id="MobiDB-lite"/>
    </source>
</evidence>
<proteinExistence type="predicted"/>
<protein>
    <submittedName>
        <fullName evidence="2">Uncharacterized protein</fullName>
    </submittedName>
</protein>
<dbReference type="PANTHER" id="PTHR33912:SF3">
    <property type="entry name" value="OS01G0939400 PROTEIN"/>
    <property type="match status" value="1"/>
</dbReference>
<evidence type="ECO:0000313" key="3">
    <source>
        <dbReference type="Proteomes" id="UP000243459"/>
    </source>
</evidence>
<feature type="compositionally biased region" description="Basic and acidic residues" evidence="1">
    <location>
        <begin position="17"/>
        <end position="35"/>
    </location>
</feature>
<dbReference type="Proteomes" id="UP000243459">
    <property type="component" value="Chromosome 7"/>
</dbReference>
<dbReference type="EMBL" id="CM007387">
    <property type="protein sequence ID" value="ONK63688.1"/>
    <property type="molecule type" value="Genomic_DNA"/>
</dbReference>
<feature type="region of interest" description="Disordered" evidence="1">
    <location>
        <begin position="1"/>
        <end position="77"/>
    </location>
</feature>